<evidence type="ECO:0000256" key="2">
    <source>
        <dbReference type="SAM" id="MobiDB-lite"/>
    </source>
</evidence>
<organism evidence="3 4">
    <name type="scientific">Gomphillus americanus</name>
    <dbReference type="NCBI Taxonomy" id="1940652"/>
    <lineage>
        <taxon>Eukaryota</taxon>
        <taxon>Fungi</taxon>
        <taxon>Dikarya</taxon>
        <taxon>Ascomycota</taxon>
        <taxon>Pezizomycotina</taxon>
        <taxon>Lecanoromycetes</taxon>
        <taxon>OSLEUM clade</taxon>
        <taxon>Ostropomycetidae</taxon>
        <taxon>Ostropales</taxon>
        <taxon>Graphidaceae</taxon>
        <taxon>Gomphilloideae</taxon>
        <taxon>Gomphillus</taxon>
    </lineage>
</organism>
<dbReference type="SUPFAM" id="SSF57959">
    <property type="entry name" value="Leucine zipper domain"/>
    <property type="match status" value="1"/>
</dbReference>
<dbReference type="Proteomes" id="UP000664169">
    <property type="component" value="Unassembled WGS sequence"/>
</dbReference>
<proteinExistence type="predicted"/>
<dbReference type="OrthoDB" id="3555317at2759"/>
<dbReference type="EMBL" id="CAJPDQ010000006">
    <property type="protein sequence ID" value="CAF9911281.1"/>
    <property type="molecule type" value="Genomic_DNA"/>
</dbReference>
<dbReference type="GO" id="GO:0003700">
    <property type="term" value="F:DNA-binding transcription factor activity"/>
    <property type="evidence" value="ECO:0007669"/>
    <property type="project" value="InterPro"/>
</dbReference>
<protein>
    <recommendedName>
        <fullName evidence="5">BZIP domain-containing protein</fullName>
    </recommendedName>
</protein>
<dbReference type="Gene3D" id="1.20.5.170">
    <property type="match status" value="1"/>
</dbReference>
<feature type="compositionally biased region" description="Polar residues" evidence="2">
    <location>
        <begin position="134"/>
        <end position="146"/>
    </location>
</feature>
<feature type="region of interest" description="Disordered" evidence="2">
    <location>
        <begin position="128"/>
        <end position="180"/>
    </location>
</feature>
<keyword evidence="4" id="KW-1185">Reference proteome</keyword>
<dbReference type="PANTHER" id="PTHR40618:SF1">
    <property type="entry name" value="B-ZIP TRANSCRIPTION FACTOR (EUROFUNG)"/>
    <property type="match status" value="1"/>
</dbReference>
<evidence type="ECO:0000313" key="3">
    <source>
        <dbReference type="EMBL" id="CAF9911281.1"/>
    </source>
</evidence>
<dbReference type="CDD" id="cd14688">
    <property type="entry name" value="bZIP_YAP"/>
    <property type="match status" value="1"/>
</dbReference>
<comment type="caution">
    <text evidence="3">The sequence shown here is derived from an EMBL/GenBank/DDBJ whole genome shotgun (WGS) entry which is preliminary data.</text>
</comment>
<feature type="compositionally biased region" description="Polar residues" evidence="2">
    <location>
        <begin position="13"/>
        <end position="25"/>
    </location>
</feature>
<feature type="coiled-coil region" evidence="1">
    <location>
        <begin position="69"/>
        <end position="96"/>
    </location>
</feature>
<keyword evidence="1" id="KW-0175">Coiled coil</keyword>
<evidence type="ECO:0000256" key="1">
    <source>
        <dbReference type="SAM" id="Coils"/>
    </source>
</evidence>
<dbReference type="AlphaFoldDB" id="A0A8H3ER82"/>
<dbReference type="InterPro" id="IPR046347">
    <property type="entry name" value="bZIP_sf"/>
</dbReference>
<feature type="compositionally biased region" description="Basic and acidic residues" evidence="2">
    <location>
        <begin position="170"/>
        <end position="180"/>
    </location>
</feature>
<gene>
    <name evidence="3" type="ORF">GOMPHAMPRED_007363</name>
</gene>
<dbReference type="PANTHER" id="PTHR40618">
    <property type="entry name" value="B-ZIP TRANSCRIPTION FACTOR (EUROFUNG)-RELATED"/>
    <property type="match status" value="1"/>
</dbReference>
<name>A0A8H3ER82_9LECA</name>
<evidence type="ECO:0008006" key="5">
    <source>
        <dbReference type="Google" id="ProtNLM"/>
    </source>
</evidence>
<feature type="region of interest" description="Disordered" evidence="2">
    <location>
        <begin position="1"/>
        <end position="41"/>
    </location>
</feature>
<reference evidence="3" key="1">
    <citation type="submission" date="2021-03" db="EMBL/GenBank/DDBJ databases">
        <authorList>
            <person name="Tagirdzhanova G."/>
        </authorList>
    </citation>
    <scope>NUCLEOTIDE SEQUENCE</scope>
</reference>
<evidence type="ECO:0000313" key="4">
    <source>
        <dbReference type="Proteomes" id="UP000664169"/>
    </source>
</evidence>
<accession>A0A8H3ER82</accession>
<sequence length="507" mass="56895">MDSSNQARKKQKIQSTEQSPEQSFQPMVKTGQKRGRPRVEKRDANAIERRRTQIRVAQRAYRARKDSTIIDLQSQVDELRSVLQDATTNLQVISDKLAIDDDRLSARTDLHSTITKLMELHKTVEAVKNESNSDDNQTSLRQSTESDGPLPKSHPDNASYAEGIDSSTRSAKDYSIENDPEPHYADAIDAALSEVNIAWLDPFLKATNSEHTGGVFTKSSLLAKGIPSQLAAVPTFSWQETTFARRLMRHSHELCLRHLENPSEKYGLMLNKARYSLTFMSEEALIRKLKTSVAKSKSDPLEDWTMPVLHVGGAGKYHEWNPEEEGDSYRFTQDRNVGPFQIPSAAFPIPTSLFPDKVAEWLGLDGVWLDHRDVEAYLRSKGLKLDSAASTTTFEISSSSDSWPEINDNMSNMWLNSPSLVTGEPLDFMQLPERNSPVVGYKRSQRYTGVAVGDDRSTNQVILSVDRLIEELNEQAVCLGRAPGYKQSDVDRALNKVLDEARLSIVV</sequence>